<evidence type="ECO:0000256" key="1">
    <source>
        <dbReference type="RuleBase" id="RU004429"/>
    </source>
</evidence>
<comment type="similarity">
    <text evidence="1">Belongs to the complex I subunit 6 family.</text>
</comment>
<dbReference type="PANTHER" id="PTHR33269">
    <property type="entry name" value="NADH-UBIQUINONE OXIDOREDUCTASE CHAIN 6"/>
    <property type="match status" value="1"/>
</dbReference>
<evidence type="ECO:0000313" key="3">
    <source>
        <dbReference type="Proteomes" id="UP000010301"/>
    </source>
</evidence>
<comment type="subcellular location">
    <subcellularLocation>
        <location evidence="1">Cell membrane</location>
        <topology evidence="1">Multi-pass membrane protein</topology>
    </subcellularLocation>
</comment>
<feature type="transmembrane region" description="Helical" evidence="1">
    <location>
        <begin position="43"/>
        <end position="62"/>
    </location>
</feature>
<accession>C0VYX6</accession>
<comment type="caution">
    <text evidence="2">The sequence shown here is derived from an EMBL/GenBank/DDBJ whole genome shotgun (WGS) entry which is preliminary data.</text>
</comment>
<dbReference type="PANTHER" id="PTHR33269:SF19">
    <property type="entry name" value="NADH-QUINONE OXIDOREDUCTASE SUBUNIT J"/>
    <property type="match status" value="1"/>
</dbReference>
<dbReference type="HOGENOM" id="CLU_067307_0_0_11"/>
<keyword evidence="1" id="KW-0812">Transmembrane</keyword>
<dbReference type="AlphaFoldDB" id="C0VYX6"/>
<name>C0VYX6_9ACTO</name>
<dbReference type="InterPro" id="IPR001457">
    <property type="entry name" value="NADH_UbQ/plastoQ_OxRdtase_su6"/>
</dbReference>
<comment type="function">
    <text evidence="1">NDH-1 shuttles electrons from NADH, via FMN and iron-sulfur (Fe-S) centers, to quinones in the respiratory chain. Couples the redox reaction to proton translocation (for every two electrons transferred, four hydrogen ions are translocated across the cytoplasmic membrane), and thus conserves the redox energy in a proton gradient.</text>
</comment>
<dbReference type="STRING" id="525245.HMPREF0044_0366"/>
<dbReference type="RefSeq" id="WP_006547363.1">
    <property type="nucleotide sequence ID" value="NZ_DS999545.1"/>
</dbReference>
<keyword evidence="2" id="KW-0830">Ubiquinone</keyword>
<dbReference type="InterPro" id="IPR042106">
    <property type="entry name" value="Nuo/plastoQ_OxRdtase_6_NuoJ"/>
</dbReference>
<comment type="catalytic activity">
    <reaction evidence="1">
        <text>a quinone + NADH + 5 H(+)(in) = a quinol + NAD(+) + 4 H(+)(out)</text>
        <dbReference type="Rhea" id="RHEA:57888"/>
        <dbReference type="ChEBI" id="CHEBI:15378"/>
        <dbReference type="ChEBI" id="CHEBI:24646"/>
        <dbReference type="ChEBI" id="CHEBI:57540"/>
        <dbReference type="ChEBI" id="CHEBI:57945"/>
        <dbReference type="ChEBI" id="CHEBI:132124"/>
    </reaction>
</comment>
<feature type="transmembrane region" description="Helical" evidence="1">
    <location>
        <begin position="20"/>
        <end position="38"/>
    </location>
</feature>
<dbReference type="Proteomes" id="UP000010301">
    <property type="component" value="Unassembled WGS sequence"/>
</dbReference>
<proteinExistence type="inferred from homology"/>
<dbReference type="Pfam" id="PF00499">
    <property type="entry name" value="Oxidored_q3"/>
    <property type="match status" value="1"/>
</dbReference>
<dbReference type="NCBIfam" id="NF005165">
    <property type="entry name" value="PRK06638.1-5"/>
    <property type="match status" value="1"/>
</dbReference>
<feature type="transmembrane region" description="Helical" evidence="1">
    <location>
        <begin position="104"/>
        <end position="128"/>
    </location>
</feature>
<keyword evidence="1" id="KW-1003">Cell membrane</keyword>
<feature type="transmembrane region" description="Helical" evidence="1">
    <location>
        <begin position="156"/>
        <end position="177"/>
    </location>
</feature>
<keyword evidence="1" id="KW-0520">NAD</keyword>
<keyword evidence="3" id="KW-1185">Reference proteome</keyword>
<dbReference type="eggNOG" id="COG0839">
    <property type="taxonomic scope" value="Bacteria"/>
</dbReference>
<reference evidence="2 3" key="1">
    <citation type="submission" date="2009-01" db="EMBL/GenBank/DDBJ databases">
        <authorList>
            <person name="Qin X."/>
            <person name="Bachman B."/>
            <person name="Battles P."/>
            <person name="Bell A."/>
            <person name="Bess C."/>
            <person name="Bickham C."/>
            <person name="Chaboub L."/>
            <person name="Chen D."/>
            <person name="Coyle M."/>
            <person name="Deiros D.R."/>
            <person name="Dinh H."/>
            <person name="Forbes L."/>
            <person name="Fowler G."/>
            <person name="Francisco L."/>
            <person name="Fu Q."/>
            <person name="Gubbala S."/>
            <person name="Hale W."/>
            <person name="Han Y."/>
            <person name="Hemphill L."/>
            <person name="Highlander S.K."/>
            <person name="Hirani K."/>
            <person name="Hogues M."/>
            <person name="Jackson L."/>
            <person name="Jakkamsetti A."/>
            <person name="Javaid M."/>
            <person name="Jiang H."/>
            <person name="Korchina V."/>
            <person name="Kovar C."/>
            <person name="Lara F."/>
            <person name="Lee S."/>
            <person name="Mata R."/>
            <person name="Mathew T."/>
            <person name="Moen C."/>
            <person name="Morales K."/>
            <person name="Munidasa M."/>
            <person name="Nazareth L."/>
            <person name="Ngo R."/>
            <person name="Nguyen L."/>
            <person name="Okwuonu G."/>
            <person name="Ongeri F."/>
            <person name="Patil S."/>
            <person name="Petrosino J."/>
            <person name="Pham C."/>
            <person name="Pham P."/>
            <person name="Pu L.-L."/>
            <person name="Puazo M."/>
            <person name="Raj R."/>
            <person name="Reid J."/>
            <person name="Rouhana J."/>
            <person name="Saada N."/>
            <person name="Shang Y."/>
            <person name="Simmons D."/>
            <person name="Thornton R."/>
            <person name="Warren J."/>
            <person name="Weissenberger G."/>
            <person name="Zhang J."/>
            <person name="Zhang L."/>
            <person name="Zhou C."/>
            <person name="Zhu D."/>
            <person name="Muzny D."/>
            <person name="Worley K."/>
            <person name="Gibbs R."/>
        </authorList>
    </citation>
    <scope>NUCLEOTIDE SEQUENCE [LARGE SCALE GENOMIC DNA]</scope>
    <source>
        <strain evidence="2 3">DSM 15436</strain>
    </source>
</reference>
<sequence length="321" mass="34473">MMPAFLENTPQMASSSEAVLFFFVATAMIAGALGVLFLKKAAYAAISMVVVMVGLAVLYLLHGAPFMGIVQIVVYTGAIMMLFLFVLMMIGLNASDEYQSQNRTYITMAVTLATVLLAGFGITVAYTAMGETQEFKVDAFSDAPVEELAKTLFANYWFSMELAGTLLIVAVIGAVLLTNGDRLTKRHTQRSVVEAKMAAYAARGRHVGQHTAPGVYAQSTSVDVGALSGETQTVVTESIPRVLRVRGLDRSIGNLDPQLATRLRDAQQGDSTHAIHGTYAVSRVGQSEAWGMSGKEAPTGLVQYEENPATVEVTEGEEQNR</sequence>
<dbReference type="GO" id="GO:0048038">
    <property type="term" value="F:quinone binding"/>
    <property type="evidence" value="ECO:0007669"/>
    <property type="project" value="UniProtKB-UniRule"/>
</dbReference>
<organism evidence="2 3">
    <name type="scientific">Gleimia coleocanis DSM 15436</name>
    <dbReference type="NCBI Taxonomy" id="525245"/>
    <lineage>
        <taxon>Bacteria</taxon>
        <taxon>Bacillati</taxon>
        <taxon>Actinomycetota</taxon>
        <taxon>Actinomycetes</taxon>
        <taxon>Actinomycetales</taxon>
        <taxon>Actinomycetaceae</taxon>
        <taxon>Gleimia</taxon>
    </lineage>
</organism>
<protein>
    <recommendedName>
        <fullName evidence="1">NADH-quinone oxidoreductase subunit J</fullName>
        <ecNumber evidence="1">7.1.1.-</ecNumber>
    </recommendedName>
</protein>
<dbReference type="EC" id="7.1.1.-" evidence="1"/>
<dbReference type="GO" id="GO:0008137">
    <property type="term" value="F:NADH dehydrogenase (ubiquinone) activity"/>
    <property type="evidence" value="ECO:0007669"/>
    <property type="project" value="UniProtKB-UniRule"/>
</dbReference>
<keyword evidence="1" id="KW-1133">Transmembrane helix</keyword>
<keyword evidence="1" id="KW-0472">Membrane</keyword>
<feature type="transmembrane region" description="Helical" evidence="1">
    <location>
        <begin position="68"/>
        <end position="92"/>
    </location>
</feature>
<keyword evidence="1" id="KW-0874">Quinone</keyword>
<gene>
    <name evidence="2" type="ORF">HMPREF0044_0366</name>
</gene>
<evidence type="ECO:0000313" key="2">
    <source>
        <dbReference type="EMBL" id="EEH64629.1"/>
    </source>
</evidence>
<dbReference type="GO" id="GO:0005886">
    <property type="term" value="C:plasma membrane"/>
    <property type="evidence" value="ECO:0007669"/>
    <property type="project" value="UniProtKB-SubCell"/>
</dbReference>
<dbReference type="Gene3D" id="1.20.120.1200">
    <property type="entry name" value="NADH-ubiquinone/plastoquinone oxidoreductase chain 6, subunit NuoJ"/>
    <property type="match status" value="1"/>
</dbReference>
<dbReference type="EMBL" id="ACFG01000004">
    <property type="protein sequence ID" value="EEH64629.1"/>
    <property type="molecule type" value="Genomic_DNA"/>
</dbReference>